<accession>A0A843XHK2</accession>
<feature type="non-terminal residue" evidence="2">
    <location>
        <position position="1"/>
    </location>
</feature>
<keyword evidence="3" id="KW-1185">Reference proteome</keyword>
<reference evidence="2" key="1">
    <citation type="submission" date="2017-07" db="EMBL/GenBank/DDBJ databases">
        <title>Taro Niue Genome Assembly and Annotation.</title>
        <authorList>
            <person name="Atibalentja N."/>
            <person name="Keating K."/>
            <person name="Fields C.J."/>
        </authorList>
    </citation>
    <scope>NUCLEOTIDE SEQUENCE</scope>
    <source>
        <strain evidence="2">Niue_2</strain>
        <tissue evidence="2">Leaf</tissue>
    </source>
</reference>
<dbReference type="InterPro" id="IPR012337">
    <property type="entry name" value="RNaseH-like_sf"/>
</dbReference>
<organism evidence="2 3">
    <name type="scientific">Colocasia esculenta</name>
    <name type="common">Wild taro</name>
    <name type="synonym">Arum esculentum</name>
    <dbReference type="NCBI Taxonomy" id="4460"/>
    <lineage>
        <taxon>Eukaryota</taxon>
        <taxon>Viridiplantae</taxon>
        <taxon>Streptophyta</taxon>
        <taxon>Embryophyta</taxon>
        <taxon>Tracheophyta</taxon>
        <taxon>Spermatophyta</taxon>
        <taxon>Magnoliopsida</taxon>
        <taxon>Liliopsida</taxon>
        <taxon>Araceae</taxon>
        <taxon>Aroideae</taxon>
        <taxon>Colocasieae</taxon>
        <taxon>Colocasia</taxon>
    </lineage>
</organism>
<sequence length="154" mass="17396">VTDVKDNHGFGYAPLCSAKLLKLVRWIPPICDFSLNVDGACKGNPRAVEVVDGHIYVAFSHFYGAGTSMVAEVRALCDGLRLAASLGYRLSVIYSDSKTLVNSFRKEKMISWRSYKWWREAKSLLSQEHPFLSHVYWETNQHADALANFAVKIR</sequence>
<feature type="domain" description="RNase H type-1" evidence="1">
    <location>
        <begin position="52"/>
        <end position="150"/>
    </location>
</feature>
<evidence type="ECO:0000313" key="2">
    <source>
        <dbReference type="EMBL" id="MQM19054.1"/>
    </source>
</evidence>
<dbReference type="EMBL" id="NMUH01008622">
    <property type="protein sequence ID" value="MQM19054.1"/>
    <property type="molecule type" value="Genomic_DNA"/>
</dbReference>
<dbReference type="InterPro" id="IPR044730">
    <property type="entry name" value="RNase_H-like_dom_plant"/>
</dbReference>
<dbReference type="Gene3D" id="3.30.420.10">
    <property type="entry name" value="Ribonuclease H-like superfamily/Ribonuclease H"/>
    <property type="match status" value="1"/>
</dbReference>
<dbReference type="GO" id="GO:0003676">
    <property type="term" value="F:nucleic acid binding"/>
    <property type="evidence" value="ECO:0007669"/>
    <property type="project" value="InterPro"/>
</dbReference>
<protein>
    <recommendedName>
        <fullName evidence="1">RNase H type-1 domain-containing protein</fullName>
    </recommendedName>
</protein>
<dbReference type="InterPro" id="IPR002156">
    <property type="entry name" value="RNaseH_domain"/>
</dbReference>
<dbReference type="GO" id="GO:0004523">
    <property type="term" value="F:RNA-DNA hybrid ribonuclease activity"/>
    <property type="evidence" value="ECO:0007669"/>
    <property type="project" value="InterPro"/>
</dbReference>
<dbReference type="InterPro" id="IPR036397">
    <property type="entry name" value="RNaseH_sf"/>
</dbReference>
<dbReference type="CDD" id="cd06222">
    <property type="entry name" value="RNase_H_like"/>
    <property type="match status" value="1"/>
</dbReference>
<dbReference type="PANTHER" id="PTHR47723:SF19">
    <property type="entry name" value="POLYNUCLEOTIDYL TRANSFERASE, RIBONUCLEASE H-LIKE SUPERFAMILY PROTEIN"/>
    <property type="match status" value="1"/>
</dbReference>
<dbReference type="Proteomes" id="UP000652761">
    <property type="component" value="Unassembled WGS sequence"/>
</dbReference>
<evidence type="ECO:0000313" key="3">
    <source>
        <dbReference type="Proteomes" id="UP000652761"/>
    </source>
</evidence>
<comment type="caution">
    <text evidence="2">The sequence shown here is derived from an EMBL/GenBank/DDBJ whole genome shotgun (WGS) entry which is preliminary data.</text>
</comment>
<dbReference type="OrthoDB" id="597234at2759"/>
<name>A0A843XHK2_COLES</name>
<evidence type="ECO:0000259" key="1">
    <source>
        <dbReference type="Pfam" id="PF13456"/>
    </source>
</evidence>
<gene>
    <name evidence="2" type="ORF">Taro_052054</name>
</gene>
<dbReference type="PANTHER" id="PTHR47723">
    <property type="entry name" value="OS05G0353850 PROTEIN"/>
    <property type="match status" value="1"/>
</dbReference>
<dbReference type="AlphaFoldDB" id="A0A843XHK2"/>
<proteinExistence type="predicted"/>
<dbReference type="SUPFAM" id="SSF53098">
    <property type="entry name" value="Ribonuclease H-like"/>
    <property type="match status" value="1"/>
</dbReference>
<dbReference type="Pfam" id="PF13456">
    <property type="entry name" value="RVT_3"/>
    <property type="match status" value="1"/>
</dbReference>
<dbReference type="InterPro" id="IPR053151">
    <property type="entry name" value="RNase_H-like"/>
</dbReference>